<keyword evidence="1" id="KW-0472">Membrane</keyword>
<proteinExistence type="predicted"/>
<dbReference type="Pfam" id="PF20377">
    <property type="entry name" value="DUF6672"/>
    <property type="match status" value="1"/>
</dbReference>
<keyword evidence="1" id="KW-0812">Transmembrane</keyword>
<sequence length="109" mass="12238">MKNTLKVAIIVLILVVISVILFITGKRHDILIENNSSTGIKYSINGEPYKTLDAGKKTMGMIKGIGNVIFIKTNDNKVIEKDLPSDDINIFINEIINSSENWYKENVEN</sequence>
<gene>
    <name evidence="2" type="ORF">FSCG_01769</name>
</gene>
<dbReference type="eggNOG" id="ENOG5031XUF">
    <property type="taxonomic scope" value="Bacteria"/>
</dbReference>
<comment type="caution">
    <text evidence="2">The sequence shown here is derived from an EMBL/GenBank/DDBJ whole genome shotgun (WGS) entry which is preliminary data.</text>
</comment>
<dbReference type="RefSeq" id="WP_008800257.1">
    <property type="nucleotide sequence ID" value="NZ_KQ235738.1"/>
</dbReference>
<evidence type="ECO:0000313" key="3">
    <source>
        <dbReference type="Proteomes" id="UP000004925"/>
    </source>
</evidence>
<dbReference type="AlphaFoldDB" id="A0A0M1VWN4"/>
<keyword evidence="1" id="KW-1133">Transmembrane helix</keyword>
<dbReference type="InterPro" id="IPR046654">
    <property type="entry name" value="DUF6672"/>
</dbReference>
<name>A0A0M1VWN4_FUSVC</name>
<accession>A0A0M1VWN4</accession>
<dbReference type="HOGENOM" id="CLU_2167306_0_0_0"/>
<evidence type="ECO:0000313" key="2">
    <source>
        <dbReference type="EMBL" id="EEO41056.1"/>
    </source>
</evidence>
<dbReference type="Proteomes" id="UP000004925">
    <property type="component" value="Unassembled WGS sequence"/>
</dbReference>
<dbReference type="EMBL" id="ACDE02000023">
    <property type="protein sequence ID" value="EEO41056.1"/>
    <property type="molecule type" value="Genomic_DNA"/>
</dbReference>
<protein>
    <submittedName>
        <fullName evidence="2">Uncharacterized protein</fullName>
    </submittedName>
</protein>
<reference evidence="2 3" key="1">
    <citation type="submission" date="2011-10" db="EMBL/GenBank/DDBJ databases">
        <title>The Genome Sequence of Fusobacterium sp. 4_1_13.</title>
        <authorList>
            <consortium name="The Broad Institute Genome Sequencing Platform"/>
            <person name="Earl A."/>
            <person name="Ward D."/>
            <person name="Feldgarden M."/>
            <person name="Gevers D."/>
            <person name="Strauss J."/>
            <person name="Ambrose C."/>
            <person name="Allen-Vercoe E."/>
            <person name="Young S.K."/>
            <person name="Zeng Q."/>
            <person name="Gargeya S."/>
            <person name="Fitzgerald M."/>
            <person name="Haas B."/>
            <person name="Abouelleil A."/>
            <person name="Alvarado L."/>
            <person name="Arachchi H.M."/>
            <person name="Berlin A."/>
            <person name="Brown A."/>
            <person name="Chapman S.B."/>
            <person name="Chen Z."/>
            <person name="Dunbar C."/>
            <person name="Freedman E."/>
            <person name="Gearin G."/>
            <person name="Goldberg J."/>
            <person name="Griggs A."/>
            <person name="Gujja S."/>
            <person name="Heiman D."/>
            <person name="Howarth C."/>
            <person name="Larson L."/>
            <person name="Lui A."/>
            <person name="MacDonald P.J."/>
            <person name="Montmayeur A."/>
            <person name="Murphy C."/>
            <person name="Neiman D."/>
            <person name="Pearson M."/>
            <person name="Priest M."/>
            <person name="Roberts A."/>
            <person name="Saif S."/>
            <person name="Shea T."/>
            <person name="Shenoy N."/>
            <person name="Sisk P."/>
            <person name="Stolte C."/>
            <person name="Sykes S."/>
            <person name="Wortman J."/>
            <person name="Nusbaum C."/>
            <person name="Birren B."/>
        </authorList>
    </citation>
    <scope>NUCLEOTIDE SEQUENCE [LARGE SCALE GENOMIC DNA]</scope>
    <source>
        <strain evidence="2 3">4_1_13</strain>
    </source>
</reference>
<feature type="transmembrane region" description="Helical" evidence="1">
    <location>
        <begin position="7"/>
        <end position="25"/>
    </location>
</feature>
<evidence type="ECO:0000256" key="1">
    <source>
        <dbReference type="SAM" id="Phobius"/>
    </source>
</evidence>
<organism evidence="2 3">
    <name type="scientific">Fusobacterium vincentii 4_1_13</name>
    <dbReference type="NCBI Taxonomy" id="469606"/>
    <lineage>
        <taxon>Bacteria</taxon>
        <taxon>Fusobacteriati</taxon>
        <taxon>Fusobacteriota</taxon>
        <taxon>Fusobacteriia</taxon>
        <taxon>Fusobacteriales</taxon>
        <taxon>Fusobacteriaceae</taxon>
        <taxon>Fusobacterium</taxon>
    </lineage>
</organism>